<keyword evidence="6" id="KW-1185">Reference proteome</keyword>
<dbReference type="InterPro" id="IPR036856">
    <property type="entry name" value="Ald_Oxase/Xan_DH_a/b_sf"/>
</dbReference>
<organism evidence="5 6">
    <name type="scientific">Amycolatopsis pigmentata</name>
    <dbReference type="NCBI Taxonomy" id="450801"/>
    <lineage>
        <taxon>Bacteria</taxon>
        <taxon>Bacillati</taxon>
        <taxon>Actinomycetota</taxon>
        <taxon>Actinomycetes</taxon>
        <taxon>Pseudonocardiales</taxon>
        <taxon>Pseudonocardiaceae</taxon>
        <taxon>Amycolatopsis</taxon>
    </lineage>
</organism>
<reference evidence="6" key="1">
    <citation type="journal article" date="2019" name="Int. J. Syst. Evol. Microbiol.">
        <title>The Global Catalogue of Microorganisms (GCM) 10K type strain sequencing project: providing services to taxonomists for standard genome sequencing and annotation.</title>
        <authorList>
            <consortium name="The Broad Institute Genomics Platform"/>
            <consortium name="The Broad Institute Genome Sequencing Center for Infectious Disease"/>
            <person name="Wu L."/>
            <person name="Ma J."/>
        </authorList>
    </citation>
    <scope>NUCLEOTIDE SEQUENCE [LARGE SCALE GENOMIC DNA]</scope>
    <source>
        <strain evidence="6">CGMCC 4.7645</strain>
    </source>
</reference>
<keyword evidence="1" id="KW-0500">Molybdenum</keyword>
<dbReference type="PANTHER" id="PTHR11908">
    <property type="entry name" value="XANTHINE DEHYDROGENASE"/>
    <property type="match status" value="1"/>
</dbReference>
<name>A0ABW5FQY1_9PSEU</name>
<comment type="caution">
    <text evidence="5">The sequence shown here is derived from an EMBL/GenBank/DDBJ whole genome shotgun (WGS) entry which is preliminary data.</text>
</comment>
<dbReference type="InterPro" id="IPR000674">
    <property type="entry name" value="Ald_Oxase/Xan_DH_a/b"/>
</dbReference>
<dbReference type="Gene3D" id="3.30.365.10">
    <property type="entry name" value="Aldehyde oxidase/xanthine dehydrogenase, molybdopterin binding domain"/>
    <property type="match status" value="4"/>
</dbReference>
<proteinExistence type="predicted"/>
<dbReference type="InterPro" id="IPR016208">
    <property type="entry name" value="Ald_Oxase/xanthine_DH-like"/>
</dbReference>
<dbReference type="SUPFAM" id="SSF54665">
    <property type="entry name" value="CO dehydrogenase molybdoprotein N-domain-like"/>
    <property type="match status" value="1"/>
</dbReference>
<keyword evidence="2" id="KW-0560">Oxidoreductase</keyword>
<dbReference type="InterPro" id="IPR008274">
    <property type="entry name" value="AldOxase/xan_DH_MoCoBD1"/>
</dbReference>
<gene>
    <name evidence="5" type="ORF">ACFSXZ_14025</name>
</gene>
<accession>A0ABW5FQY1</accession>
<dbReference type="Gene3D" id="3.90.1170.50">
    <property type="entry name" value="Aldehyde oxidase/xanthine dehydrogenase, a/b hammerhead"/>
    <property type="match status" value="1"/>
</dbReference>
<evidence type="ECO:0000313" key="6">
    <source>
        <dbReference type="Proteomes" id="UP001597417"/>
    </source>
</evidence>
<dbReference type="Pfam" id="PF01315">
    <property type="entry name" value="Ald_Xan_dh_C"/>
    <property type="match status" value="1"/>
</dbReference>
<dbReference type="Pfam" id="PF02738">
    <property type="entry name" value="MoCoBD_1"/>
    <property type="match status" value="1"/>
</dbReference>
<evidence type="ECO:0000256" key="1">
    <source>
        <dbReference type="ARBA" id="ARBA00022505"/>
    </source>
</evidence>
<dbReference type="Pfam" id="PF20256">
    <property type="entry name" value="MoCoBD_2"/>
    <property type="match status" value="1"/>
</dbReference>
<dbReference type="InterPro" id="IPR037165">
    <property type="entry name" value="AldOxase/xan_DH_Mopterin-bd_sf"/>
</dbReference>
<dbReference type="InterPro" id="IPR046867">
    <property type="entry name" value="AldOxase/xan_DH_MoCoBD2"/>
</dbReference>
<dbReference type="RefSeq" id="WP_378265208.1">
    <property type="nucleotide sequence ID" value="NZ_JBHUKR010000007.1"/>
</dbReference>
<dbReference type="SUPFAM" id="SSF56003">
    <property type="entry name" value="Molybdenum cofactor-binding domain"/>
    <property type="match status" value="1"/>
</dbReference>
<dbReference type="PANTHER" id="PTHR11908:SF132">
    <property type="entry name" value="ALDEHYDE OXIDASE 1-RELATED"/>
    <property type="match status" value="1"/>
</dbReference>
<dbReference type="SMART" id="SM01008">
    <property type="entry name" value="Ald_Xan_dh_C"/>
    <property type="match status" value="1"/>
</dbReference>
<evidence type="ECO:0000256" key="3">
    <source>
        <dbReference type="SAM" id="MobiDB-lite"/>
    </source>
</evidence>
<dbReference type="Proteomes" id="UP001597417">
    <property type="component" value="Unassembled WGS sequence"/>
</dbReference>
<feature type="region of interest" description="Disordered" evidence="3">
    <location>
        <begin position="773"/>
        <end position="792"/>
    </location>
</feature>
<dbReference type="EMBL" id="JBHUKR010000007">
    <property type="protein sequence ID" value="MFD2417444.1"/>
    <property type="molecule type" value="Genomic_DNA"/>
</dbReference>
<feature type="domain" description="Aldehyde oxidase/xanthine dehydrogenase a/b hammerhead" evidence="4">
    <location>
        <begin position="20"/>
        <end position="130"/>
    </location>
</feature>
<evidence type="ECO:0000313" key="5">
    <source>
        <dbReference type="EMBL" id="MFD2417444.1"/>
    </source>
</evidence>
<sequence>MPGSLLGTEVRRVEDPELLVGRGSYVDNLRLDKPLYVGFVRSPFAHALINGIDTSEAEKAPGVVAVYTAADLDLPALPVFIELNPSCARYALAPDRARFAGEPVAAVVAESATAAADALELVDVDYEPLPAAVDVEQALEPGAPVQFAALESNVAKGERDEAGEKVLEGADVVVRARIENQRLAVAPMEGNVIAAVPSAGADDFDMTIHVATQMPHGFKAAAVKLFGWEPDRVRVITPHVGGAFGGKVGVTAEHAVVIEAARRLGRPVRWTETRSENLQAMPQGRAQVQYAELGLRSDGTIVGLRCRVIGDAGAYAGFGGVLALGPTRTMSQGVYRIPRISYDGIAALTNTTPVGAFRGAGRPEAAAMLERLMDLAAVELDLDPVEIRRRNFLQPEEFPYTTLTGASYDTGDYDLPLREALRLAGYEDLRAEQARRIEAGENVLLGIGVAAYVEITGGGAGGEYAEVGVGADGRATIKVGTSGHGQGHPTSFSMIVADLLGIPLESVDFMQSDTAVVPRGGGTGGSRSLQLGGSAVREAADLVLQRAKELAAARLEASVEDIEITQDGRLGVVGVPSSGLSWGEIARAAEEDGRPLAEETDFKSGGATFPFGAHVSVVEVDVETGFVRPLRHIAVDDCGRVLNPLIVRGQQHGGAVQGISQALWEQVSYDEDGNPVTASFADYMIPSAADVPDLEAVNTETPTTRNPMGAKGIGESATIGSTPAVQNAVIDALKHLGVRHIDMPASPQRVWRAIRAARDGELVSSWREPPAAFAGLPVRAAGPSPDADEAVA</sequence>
<evidence type="ECO:0000256" key="2">
    <source>
        <dbReference type="ARBA" id="ARBA00023002"/>
    </source>
</evidence>
<evidence type="ECO:0000259" key="4">
    <source>
        <dbReference type="SMART" id="SM01008"/>
    </source>
</evidence>
<protein>
    <submittedName>
        <fullName evidence="5">Xanthine dehydrogenase family protein molybdopterin-binding subunit</fullName>
    </submittedName>
</protein>